<dbReference type="InterPro" id="IPR003598">
    <property type="entry name" value="Ig_sub2"/>
</dbReference>
<keyword evidence="9" id="KW-0175">Coiled coil</keyword>
<dbReference type="Gene3D" id="3.10.580.10">
    <property type="entry name" value="CBS-domain"/>
    <property type="match status" value="1"/>
</dbReference>
<name>A0A2B4RCD1_STYPI</name>
<keyword evidence="4" id="KW-0472">Membrane</keyword>
<evidence type="ECO:0000256" key="2">
    <source>
        <dbReference type="ARBA" id="ARBA00022692"/>
    </source>
</evidence>
<dbReference type="GO" id="GO:0004714">
    <property type="term" value="F:transmembrane receptor protein tyrosine kinase activity"/>
    <property type="evidence" value="ECO:0007669"/>
    <property type="project" value="TreeGrafter"/>
</dbReference>
<dbReference type="PROSITE" id="PS51371">
    <property type="entry name" value="CBS"/>
    <property type="match status" value="1"/>
</dbReference>
<evidence type="ECO:0000256" key="6">
    <source>
        <dbReference type="ARBA" id="ARBA00023180"/>
    </source>
</evidence>
<protein>
    <submittedName>
        <fullName evidence="13">Tyrosine kinase receptor Cad96Ca</fullName>
    </submittedName>
</protein>
<dbReference type="InterPro" id="IPR046342">
    <property type="entry name" value="CBS_dom_sf"/>
</dbReference>
<dbReference type="InterPro" id="IPR000644">
    <property type="entry name" value="CBS_dom"/>
</dbReference>
<dbReference type="SMART" id="SM00219">
    <property type="entry name" value="TyrKc"/>
    <property type="match status" value="1"/>
</dbReference>
<evidence type="ECO:0000313" key="14">
    <source>
        <dbReference type="Proteomes" id="UP000225706"/>
    </source>
</evidence>
<keyword evidence="8" id="KW-0129">CBS domain</keyword>
<dbReference type="Pfam" id="PF07714">
    <property type="entry name" value="PK_Tyr_Ser-Thr"/>
    <property type="match status" value="1"/>
</dbReference>
<evidence type="ECO:0000313" key="13">
    <source>
        <dbReference type="EMBL" id="PFX16014.1"/>
    </source>
</evidence>
<keyword evidence="2" id="KW-0812">Transmembrane</keyword>
<keyword evidence="13" id="KW-0808">Transferase</keyword>
<gene>
    <name evidence="13" type="primary">Cad96Ca</name>
    <name evidence="13" type="ORF">AWC38_SpisGene19736</name>
</gene>
<dbReference type="InterPro" id="IPR011009">
    <property type="entry name" value="Kinase-like_dom_sf"/>
</dbReference>
<evidence type="ECO:0000259" key="11">
    <source>
        <dbReference type="PROSITE" id="PS50835"/>
    </source>
</evidence>
<evidence type="ECO:0000256" key="3">
    <source>
        <dbReference type="ARBA" id="ARBA00022989"/>
    </source>
</evidence>
<dbReference type="SUPFAM" id="SSF54631">
    <property type="entry name" value="CBS-domain pair"/>
    <property type="match status" value="1"/>
</dbReference>
<dbReference type="InterPro" id="IPR001245">
    <property type="entry name" value="Ser-Thr/Tyr_kinase_cat_dom"/>
</dbReference>
<evidence type="ECO:0000256" key="7">
    <source>
        <dbReference type="ARBA" id="ARBA00023319"/>
    </source>
</evidence>
<dbReference type="SMART" id="SM00408">
    <property type="entry name" value="IGc2"/>
    <property type="match status" value="2"/>
</dbReference>
<feature type="domain" description="Ig-like" evidence="11">
    <location>
        <begin position="40"/>
        <end position="77"/>
    </location>
</feature>
<accession>A0A2B4RCD1</accession>
<dbReference type="PROSITE" id="PS50835">
    <property type="entry name" value="IG_LIKE"/>
    <property type="match status" value="2"/>
</dbReference>
<dbReference type="PANTHER" id="PTHR24416">
    <property type="entry name" value="TYROSINE-PROTEIN KINASE RECEPTOR"/>
    <property type="match status" value="1"/>
</dbReference>
<dbReference type="InterPro" id="IPR036179">
    <property type="entry name" value="Ig-like_dom_sf"/>
</dbReference>
<evidence type="ECO:0000256" key="4">
    <source>
        <dbReference type="ARBA" id="ARBA00023136"/>
    </source>
</evidence>
<dbReference type="PANTHER" id="PTHR24416:SF617">
    <property type="entry name" value="RET ONCOGENE, ISOFORM A"/>
    <property type="match status" value="1"/>
</dbReference>
<feature type="domain" description="CBS" evidence="12">
    <location>
        <begin position="753"/>
        <end position="810"/>
    </location>
</feature>
<evidence type="ECO:0000256" key="10">
    <source>
        <dbReference type="SAM" id="MobiDB-lite"/>
    </source>
</evidence>
<dbReference type="Gene3D" id="1.10.510.10">
    <property type="entry name" value="Transferase(Phosphotransferase) domain 1"/>
    <property type="match status" value="1"/>
</dbReference>
<dbReference type="Gene3D" id="2.60.40.10">
    <property type="entry name" value="Immunoglobulins"/>
    <property type="match status" value="2"/>
</dbReference>
<keyword evidence="13" id="KW-0675">Receptor</keyword>
<dbReference type="AlphaFoldDB" id="A0A2B4RCD1"/>
<proteinExistence type="predicted"/>
<evidence type="ECO:0000259" key="12">
    <source>
        <dbReference type="PROSITE" id="PS51371"/>
    </source>
</evidence>
<reference evidence="14" key="1">
    <citation type="journal article" date="2017" name="bioRxiv">
        <title>Comparative analysis of the genomes of Stylophora pistillata and Acropora digitifera provides evidence for extensive differences between species of corals.</title>
        <authorList>
            <person name="Voolstra C.R."/>
            <person name="Li Y."/>
            <person name="Liew Y.J."/>
            <person name="Baumgarten S."/>
            <person name="Zoccola D."/>
            <person name="Flot J.-F."/>
            <person name="Tambutte S."/>
            <person name="Allemand D."/>
            <person name="Aranda M."/>
        </authorList>
    </citation>
    <scope>NUCLEOTIDE SEQUENCE [LARGE SCALE GENOMIC DNA]</scope>
</reference>
<evidence type="ECO:0000256" key="9">
    <source>
        <dbReference type="SAM" id="Coils"/>
    </source>
</evidence>
<evidence type="ECO:0000256" key="1">
    <source>
        <dbReference type="ARBA" id="ARBA00004167"/>
    </source>
</evidence>
<keyword evidence="7" id="KW-0393">Immunoglobulin domain</keyword>
<dbReference type="InterPro" id="IPR007110">
    <property type="entry name" value="Ig-like_dom"/>
</dbReference>
<comment type="subcellular location">
    <subcellularLocation>
        <location evidence="1">Membrane</location>
        <topology evidence="1">Single-pass membrane protein</topology>
    </subcellularLocation>
</comment>
<dbReference type="OrthoDB" id="10434706at2759"/>
<evidence type="ECO:0000256" key="5">
    <source>
        <dbReference type="ARBA" id="ARBA00023157"/>
    </source>
</evidence>
<dbReference type="SUPFAM" id="SSF56112">
    <property type="entry name" value="Protein kinase-like (PK-like)"/>
    <property type="match status" value="1"/>
</dbReference>
<organism evidence="13 14">
    <name type="scientific">Stylophora pistillata</name>
    <name type="common">Smooth cauliflower coral</name>
    <dbReference type="NCBI Taxonomy" id="50429"/>
    <lineage>
        <taxon>Eukaryota</taxon>
        <taxon>Metazoa</taxon>
        <taxon>Cnidaria</taxon>
        <taxon>Anthozoa</taxon>
        <taxon>Hexacorallia</taxon>
        <taxon>Scleractinia</taxon>
        <taxon>Astrocoeniina</taxon>
        <taxon>Pocilloporidae</taxon>
        <taxon>Stylophora</taxon>
    </lineage>
</organism>
<dbReference type="GO" id="GO:0007169">
    <property type="term" value="P:cell surface receptor protein tyrosine kinase signaling pathway"/>
    <property type="evidence" value="ECO:0007669"/>
    <property type="project" value="TreeGrafter"/>
</dbReference>
<keyword evidence="6" id="KW-0325">Glycoprotein</keyword>
<dbReference type="GO" id="GO:0005886">
    <property type="term" value="C:plasma membrane"/>
    <property type="evidence" value="ECO:0007669"/>
    <property type="project" value="TreeGrafter"/>
</dbReference>
<feature type="coiled-coil region" evidence="9">
    <location>
        <begin position="436"/>
        <end position="463"/>
    </location>
</feature>
<dbReference type="SMART" id="SM00409">
    <property type="entry name" value="IG"/>
    <property type="match status" value="2"/>
</dbReference>
<dbReference type="InterPro" id="IPR020635">
    <property type="entry name" value="Tyr_kinase_cat_dom"/>
</dbReference>
<dbReference type="Pfam" id="PF13927">
    <property type="entry name" value="Ig_3"/>
    <property type="match status" value="2"/>
</dbReference>
<dbReference type="SUPFAM" id="SSF48726">
    <property type="entry name" value="Immunoglobulin"/>
    <property type="match status" value="1"/>
</dbReference>
<keyword evidence="13" id="KW-0418">Kinase</keyword>
<evidence type="ECO:0000256" key="8">
    <source>
        <dbReference type="PROSITE-ProRule" id="PRU00703"/>
    </source>
</evidence>
<feature type="domain" description="Ig-like" evidence="11">
    <location>
        <begin position="128"/>
        <end position="200"/>
    </location>
</feature>
<keyword evidence="3" id="KW-1133">Transmembrane helix</keyword>
<sequence length="814" mass="89172">MSDGSYTCVPINKVGAGKNGGLIVTAVGIHLEVHLLSDAPVVKVSPEVKTVDEGRNLNLTCASSGKPKPSIKWTEVGCSHVLSNAFLLTIVNVTRPQTANSRIQYQRRASNGVGTPTIATAIIIVNYPAAITNLGNQTFSKKPGEEISFSCYYDGYPTPTVTWTKDDVVMNWNSEDNPSKVTFHVKESSRGLYRCKVENGLDMVYKWFHLIVTDDKFNIKLTVTNRDCNNNLPKTLQRLRSKDAEVLKKEVPSLKAVEATKYKCGSITVYLSLEFNQNEEISKVLSVLSKAAAAGGKGLGDFSVDPGSIQAISDDEIPSDAPSSTTKTTIAREDATEISKVLSVLSKAAAAGGKGLGDFSVDPGSVQAISDDEIPSDAPSSATKTAIAREDATETAVAKQRPHEESKELYDNKIPLNDEEADRSYSRNFTQPRAEYMDLKEIINAAESDKRDLMTELDTMKQVKPHPHVIKLLGCVTESEPLLVLIEYVPFGDLLGYLRKSRGLNDTYYKDPDVKPQTNLRSQQLMKFAWQIADGMSYLSSKSSSEYGDTGAGFICRRGTIMAAGRQDIDAAAQSASLVSTQNTNPSPAACVSASVAAEQRRLFSYRNNAKRARSSGSSLPKSKRNATCTLKFMCLAAKEGVERPPISVKERTALANAGLGDASITFGYNKSSVFNGIIQRFPQLSEVGGFDLLLFQRGNGEDAGFHRILPPHTPQRLKELCGQAKIFIRPLQKDIELDDKSGEERDVVTPYMNPCPYMVFPWTPVPLVFNLFRTMGLQHLIVVNTKGQLVGMITRYNLTHEYMEHCLENLGTN</sequence>
<comment type="caution">
    <text evidence="13">The sequence shown here is derived from an EMBL/GenBank/DDBJ whole genome shotgun (WGS) entry which is preliminary data.</text>
</comment>
<keyword evidence="14" id="KW-1185">Reference proteome</keyword>
<dbReference type="EMBL" id="LSMT01000585">
    <property type="protein sequence ID" value="PFX16014.1"/>
    <property type="molecule type" value="Genomic_DNA"/>
</dbReference>
<dbReference type="GO" id="GO:0043235">
    <property type="term" value="C:receptor complex"/>
    <property type="evidence" value="ECO:0007669"/>
    <property type="project" value="TreeGrafter"/>
</dbReference>
<feature type="region of interest" description="Disordered" evidence="10">
    <location>
        <begin position="370"/>
        <end position="408"/>
    </location>
</feature>
<keyword evidence="5" id="KW-1015">Disulfide bond</keyword>
<dbReference type="CDD" id="cd00096">
    <property type="entry name" value="Ig"/>
    <property type="match status" value="1"/>
</dbReference>
<dbReference type="InterPro" id="IPR013783">
    <property type="entry name" value="Ig-like_fold"/>
</dbReference>
<dbReference type="InterPro" id="IPR003599">
    <property type="entry name" value="Ig_sub"/>
</dbReference>
<dbReference type="InterPro" id="IPR050122">
    <property type="entry name" value="RTK"/>
</dbReference>
<dbReference type="Proteomes" id="UP000225706">
    <property type="component" value="Unassembled WGS sequence"/>
</dbReference>